<gene>
    <name evidence="2" type="ORF">V6N11_034202</name>
</gene>
<evidence type="ECO:0000313" key="3">
    <source>
        <dbReference type="Proteomes" id="UP001396334"/>
    </source>
</evidence>
<name>A0ABR2NER3_9ROSI</name>
<accession>A0ABR2NER3</accession>
<keyword evidence="1" id="KW-0732">Signal</keyword>
<proteinExistence type="predicted"/>
<dbReference type="EMBL" id="JBBPBN010000159">
    <property type="protein sequence ID" value="KAK8974661.1"/>
    <property type="molecule type" value="Genomic_DNA"/>
</dbReference>
<keyword evidence="3" id="KW-1185">Reference proteome</keyword>
<dbReference type="Proteomes" id="UP001396334">
    <property type="component" value="Unassembled WGS sequence"/>
</dbReference>
<feature type="signal peptide" evidence="1">
    <location>
        <begin position="1"/>
        <end position="17"/>
    </location>
</feature>
<organism evidence="2 3">
    <name type="scientific">Hibiscus sabdariffa</name>
    <name type="common">roselle</name>
    <dbReference type="NCBI Taxonomy" id="183260"/>
    <lineage>
        <taxon>Eukaryota</taxon>
        <taxon>Viridiplantae</taxon>
        <taxon>Streptophyta</taxon>
        <taxon>Embryophyta</taxon>
        <taxon>Tracheophyta</taxon>
        <taxon>Spermatophyta</taxon>
        <taxon>Magnoliopsida</taxon>
        <taxon>eudicotyledons</taxon>
        <taxon>Gunneridae</taxon>
        <taxon>Pentapetalae</taxon>
        <taxon>rosids</taxon>
        <taxon>malvids</taxon>
        <taxon>Malvales</taxon>
        <taxon>Malvaceae</taxon>
        <taxon>Malvoideae</taxon>
        <taxon>Hibiscus</taxon>
    </lineage>
</organism>
<evidence type="ECO:0000313" key="2">
    <source>
        <dbReference type="EMBL" id="KAK8974661.1"/>
    </source>
</evidence>
<reference evidence="2 3" key="1">
    <citation type="journal article" date="2024" name="G3 (Bethesda)">
        <title>Genome assembly of Hibiscus sabdariffa L. provides insights into metabolisms of medicinal natural products.</title>
        <authorList>
            <person name="Kim T."/>
        </authorList>
    </citation>
    <scope>NUCLEOTIDE SEQUENCE [LARGE SCALE GENOMIC DNA]</scope>
    <source>
        <strain evidence="2">TK-2024</strain>
        <tissue evidence="2">Old leaves</tissue>
    </source>
</reference>
<feature type="chain" id="PRO_5045751992" evidence="1">
    <location>
        <begin position="18"/>
        <end position="298"/>
    </location>
</feature>
<protein>
    <submittedName>
        <fullName evidence="2">Uncharacterized protein</fullName>
    </submittedName>
</protein>
<comment type="caution">
    <text evidence="2">The sequence shown here is derived from an EMBL/GenBank/DDBJ whole genome shotgun (WGS) entry which is preliminary data.</text>
</comment>
<sequence length="298" mass="32467">MHLSAVWPFTLFGVGAAVSNDQSGWCLAGPYQWPLPGVMWVALVRVRFSPALWLFQWSANLFLAGSLFVAACGARPWPVLEIPLRFVQPSIGCVLPCSWRRKLAHLSVPMRPPCLRLHAHCPALCGCHRQSLHGPACPLSRALGWPLRFMRPNRMFPCACPSHGLLLRIHPAPSGAWTNEGLDALSTHPGVYVCLNPSAGLAPLCTYAVHPWVRNLHRVTCSTLDIHGQHHVCTTSQFSVRIALVLLSAMMLSLRCSLPGTVVCVDAAPPGYCAPIRAVVCLTLLVLGYQPGMITLGR</sequence>
<evidence type="ECO:0000256" key="1">
    <source>
        <dbReference type="SAM" id="SignalP"/>
    </source>
</evidence>